<sequence length="1125" mass="124640">YFMAHHFVPRRKGRVCIMSSLAAHSIGSGNAFYYSSKCFLTQWGKCLDHECRTLGPGVLTIQPGAMNDTNFSTAAGCKASTSFTRFSMPSNECTDEVVWRIQDDDPRIATGVHTIGLNNKFTAALEPWLCDSVNAWLGRMAMFQPSTPYLRSMTARESKLAIHSHGEKIGGRWDPTRDGLKPIDLGRLSPDTPGASANFWAGLRGRRVLLDDRWHGYIHRVTALGDTPADGGSPAHSITIRLVSQEAPITIDPTNAARHNLKGFPSQGDRLDASDHEYCYGKFDIVIVGGGTAGLAAATAFADIARPDSNCLLLEANPTQLGGRAMRSVAIDQINTVNTCAWFATASPETSELTYLLNNNRKINSNTKFRWESLTADDTGFFFGTSPVSRDMVDACFAFHQACVVGAFLLPCEDDAFLPVYDKFRSHYLSMVRDGTVKEKQFIIFVTEKTSDGTSKTPEAEAVLDYMRASEFTHTGAPELSRAVVESEYLTRKIIMNMKNVAKEEAGGSPRAIDFTFRDILTVVASLRGLDPGQLATFVAKGLDEKELSDDTPEDLVATIRDWVQFAKDDKKGRGRPREYGGFIYDGRQIGWGVMMSEVVNMVKNHQSRLEVICGARVRKIDGPHGVNQWTSVVWFTLPGRGTNVRFVLCKNVIICLPLPVVQRADPISVLPSPMGATALQISGIPDDELTRLRESLSRLWAGFDERLVYAFKVAPWDQGERTPFPEEWKSPGCESWDDLAVFKIASTSCLRFVNVTKYFPRAFQFKAILVACISSAAPRNPQDWHTFVKVALTSLFKGCTTIPDPYGRHLVTDNLIQTAFCKILPGFSENLHSLGKPLGSFKGALRLAGEYTSIKAFGTVDGAWQSGREHAVEIIKEHVEDQASLAAESSANETEADLLKSGEDASSLGQSSVPASAGDDGRDSCLPRIVIQPTLRDIENFSYGFRYVKRAPEFDLVCPARKNVRQAQLDREVVEAWVKRVQPTYQDLNKFINALVEESAKGRNSDICGLADFYARAVLKSRQTIVQPWELSDYPDPGTVKAKRLKIEPDDEVDQRARSSRSADGIEAAAEGGFRYFVHWEGERWYLPLRASEEQCVADGRRWSTLMEGNCSHGHIKRALATWR</sequence>
<dbReference type="Gene3D" id="3.40.50.720">
    <property type="entry name" value="NAD(P)-binding Rossmann-like Domain"/>
    <property type="match status" value="1"/>
</dbReference>
<evidence type="ECO:0000256" key="1">
    <source>
        <dbReference type="SAM" id="MobiDB-lite"/>
    </source>
</evidence>
<feature type="region of interest" description="Disordered" evidence="1">
    <location>
        <begin position="897"/>
        <end position="922"/>
    </location>
</feature>
<protein>
    <recommendedName>
        <fullName evidence="2">Amine oxidase domain-containing protein</fullName>
    </recommendedName>
</protein>
<evidence type="ECO:0000259" key="2">
    <source>
        <dbReference type="Pfam" id="PF01593"/>
    </source>
</evidence>
<dbReference type="InterPro" id="IPR036188">
    <property type="entry name" value="FAD/NAD-bd_sf"/>
</dbReference>
<dbReference type="InterPro" id="IPR036291">
    <property type="entry name" value="NAD(P)-bd_dom_sf"/>
</dbReference>
<dbReference type="SUPFAM" id="SSF51905">
    <property type="entry name" value="FAD/NAD(P)-binding domain"/>
    <property type="match status" value="1"/>
</dbReference>
<dbReference type="PANTHER" id="PTHR10742:SF410">
    <property type="entry name" value="LYSINE-SPECIFIC HISTONE DEMETHYLASE 2"/>
    <property type="match status" value="1"/>
</dbReference>
<proteinExistence type="predicted"/>
<evidence type="ECO:0000313" key="4">
    <source>
        <dbReference type="Proteomes" id="UP000572268"/>
    </source>
</evidence>
<dbReference type="SUPFAM" id="SSF51735">
    <property type="entry name" value="NAD(P)-binding Rossmann-fold domains"/>
    <property type="match status" value="1"/>
</dbReference>
<feature type="non-terminal residue" evidence="3">
    <location>
        <position position="1125"/>
    </location>
</feature>
<name>A0A7J6LEG0_PEROL</name>
<organism evidence="3 4">
    <name type="scientific">Perkinsus olseni</name>
    <name type="common">Perkinsus atlanticus</name>
    <dbReference type="NCBI Taxonomy" id="32597"/>
    <lineage>
        <taxon>Eukaryota</taxon>
        <taxon>Sar</taxon>
        <taxon>Alveolata</taxon>
        <taxon>Perkinsozoa</taxon>
        <taxon>Perkinsea</taxon>
        <taxon>Perkinsida</taxon>
        <taxon>Perkinsidae</taxon>
        <taxon>Perkinsus</taxon>
    </lineage>
</organism>
<accession>A0A7J6LEG0</accession>
<comment type="caution">
    <text evidence="3">The sequence shown here is derived from an EMBL/GenBank/DDBJ whole genome shotgun (WGS) entry which is preliminary data.</text>
</comment>
<dbReference type="PANTHER" id="PTHR10742">
    <property type="entry name" value="FLAVIN MONOAMINE OXIDASE"/>
    <property type="match status" value="1"/>
</dbReference>
<dbReference type="InterPro" id="IPR050281">
    <property type="entry name" value="Flavin_monoamine_oxidase"/>
</dbReference>
<reference evidence="3 4" key="1">
    <citation type="submission" date="2020-04" db="EMBL/GenBank/DDBJ databases">
        <title>Perkinsus olseni comparative genomics.</title>
        <authorList>
            <person name="Bogema D.R."/>
        </authorList>
    </citation>
    <scope>NUCLEOTIDE SEQUENCE [LARGE SCALE GENOMIC DNA]</scope>
    <source>
        <strain evidence="3">ATCC PRA-31</strain>
    </source>
</reference>
<dbReference type="AlphaFoldDB" id="A0A7J6LEG0"/>
<dbReference type="EMBL" id="JABANN010000514">
    <property type="protein sequence ID" value="KAF4657586.1"/>
    <property type="molecule type" value="Genomic_DNA"/>
</dbReference>
<evidence type="ECO:0000313" key="3">
    <source>
        <dbReference type="EMBL" id="KAF4657586.1"/>
    </source>
</evidence>
<feature type="domain" description="Amine oxidase" evidence="2">
    <location>
        <begin position="843"/>
        <end position="876"/>
    </location>
</feature>
<dbReference type="Pfam" id="PF01593">
    <property type="entry name" value="Amino_oxidase"/>
    <property type="match status" value="1"/>
</dbReference>
<dbReference type="Gene3D" id="3.50.50.60">
    <property type="entry name" value="FAD/NAD(P)-binding domain"/>
    <property type="match status" value="2"/>
</dbReference>
<dbReference type="Proteomes" id="UP000572268">
    <property type="component" value="Unassembled WGS sequence"/>
</dbReference>
<dbReference type="GO" id="GO:0016491">
    <property type="term" value="F:oxidoreductase activity"/>
    <property type="evidence" value="ECO:0007669"/>
    <property type="project" value="InterPro"/>
</dbReference>
<dbReference type="InterPro" id="IPR002937">
    <property type="entry name" value="Amino_oxidase"/>
</dbReference>
<gene>
    <name evidence="3" type="ORF">FOL46_007360</name>
</gene>